<evidence type="ECO:0000259" key="9">
    <source>
        <dbReference type="PROSITE" id="PS50928"/>
    </source>
</evidence>
<evidence type="ECO:0000256" key="7">
    <source>
        <dbReference type="ARBA" id="ARBA00023136"/>
    </source>
</evidence>
<keyword evidence="5" id="KW-0029">Amino-acid transport</keyword>
<feature type="transmembrane region" description="Helical" evidence="8">
    <location>
        <begin position="253"/>
        <end position="275"/>
    </location>
</feature>
<evidence type="ECO:0000256" key="3">
    <source>
        <dbReference type="ARBA" id="ARBA00022475"/>
    </source>
</evidence>
<evidence type="ECO:0000313" key="11">
    <source>
        <dbReference type="Proteomes" id="UP000288603"/>
    </source>
</evidence>
<keyword evidence="7 8" id="KW-0472">Membrane</keyword>
<dbReference type="InterPro" id="IPR035906">
    <property type="entry name" value="MetI-like_sf"/>
</dbReference>
<feature type="domain" description="ABC transmembrane type-1" evidence="9">
    <location>
        <begin position="66"/>
        <end position="272"/>
    </location>
</feature>
<dbReference type="Pfam" id="PF00528">
    <property type="entry name" value="BPD_transp_1"/>
    <property type="match status" value="1"/>
</dbReference>
<feature type="transmembrane region" description="Helical" evidence="8">
    <location>
        <begin position="114"/>
        <end position="137"/>
    </location>
</feature>
<evidence type="ECO:0000256" key="1">
    <source>
        <dbReference type="ARBA" id="ARBA00004651"/>
    </source>
</evidence>
<dbReference type="PANTHER" id="PTHR30614">
    <property type="entry name" value="MEMBRANE COMPONENT OF AMINO ACID ABC TRANSPORTER"/>
    <property type="match status" value="1"/>
</dbReference>
<dbReference type="InterPro" id="IPR043429">
    <property type="entry name" value="ArtM/GltK/GlnP/TcyL/YhdX-like"/>
</dbReference>
<dbReference type="InterPro" id="IPR000515">
    <property type="entry name" value="MetI-like"/>
</dbReference>
<name>A0A3S5CPA8_9MICO</name>
<evidence type="ECO:0000256" key="6">
    <source>
        <dbReference type="ARBA" id="ARBA00022989"/>
    </source>
</evidence>
<keyword evidence="6 8" id="KW-1133">Transmembrane helix</keyword>
<dbReference type="CDD" id="cd06261">
    <property type="entry name" value="TM_PBP2"/>
    <property type="match status" value="1"/>
</dbReference>
<organism evidence="10 11">
    <name type="scientific">Labedella populi</name>
    <dbReference type="NCBI Taxonomy" id="2498850"/>
    <lineage>
        <taxon>Bacteria</taxon>
        <taxon>Bacillati</taxon>
        <taxon>Actinomycetota</taxon>
        <taxon>Actinomycetes</taxon>
        <taxon>Micrococcales</taxon>
        <taxon>Microbacteriaceae</taxon>
        <taxon>Labedella</taxon>
    </lineage>
</organism>
<comment type="subcellular location">
    <subcellularLocation>
        <location evidence="1 8">Cell membrane</location>
        <topology evidence="1 8">Multi-pass membrane protein</topology>
    </subcellularLocation>
</comment>
<dbReference type="InterPro" id="IPR010065">
    <property type="entry name" value="AA_ABC_transptr_permease_3TM"/>
</dbReference>
<evidence type="ECO:0000256" key="8">
    <source>
        <dbReference type="RuleBase" id="RU363032"/>
    </source>
</evidence>
<sequence length="300" mass="32523">MTTTAPPPTRSAPLPVARQRHYGRWVVVVVLVAVGGFVTFSLVTNPRFGWPVVFEWFTSERILSGLLNTLELTLISMVIGVVLGGVVGIMRLSTNPVIAGASWAFVWFFRGTPVFVQLLFWGSISALYPVIVLGVPFGPSFAEFSANDLITPFAAAILGLGLNEAAYMAEIVRAGVRSVDEGQREAAAALGMGRARIMWRVVLPQAMPVLIPPTGNELIGLLKTTSMVAVLAFPELLYSAQLIYAVNYQTIPLLITASLWYLIVTSVLSIGQYVLERHYGRSFSARVSRKKTAAMIGHAA</sequence>
<dbReference type="AlphaFoldDB" id="A0A3S5CPA8"/>
<keyword evidence="11" id="KW-1185">Reference proteome</keyword>
<dbReference type="Proteomes" id="UP000288603">
    <property type="component" value="Unassembled WGS sequence"/>
</dbReference>
<dbReference type="GO" id="GO:0043190">
    <property type="term" value="C:ATP-binding cassette (ABC) transporter complex"/>
    <property type="evidence" value="ECO:0007669"/>
    <property type="project" value="InterPro"/>
</dbReference>
<comment type="caution">
    <text evidence="10">The sequence shown here is derived from an EMBL/GenBank/DDBJ whole genome shotgun (WGS) entry which is preliminary data.</text>
</comment>
<dbReference type="Gene3D" id="1.10.3720.10">
    <property type="entry name" value="MetI-like"/>
    <property type="match status" value="1"/>
</dbReference>
<accession>A0A3S5CPA8</accession>
<dbReference type="PANTHER" id="PTHR30614:SF0">
    <property type="entry name" value="L-CYSTINE TRANSPORT SYSTEM PERMEASE PROTEIN TCYL"/>
    <property type="match status" value="1"/>
</dbReference>
<comment type="similarity">
    <text evidence="8">Belongs to the binding-protein-dependent transport system permease family.</text>
</comment>
<dbReference type="PROSITE" id="PS50928">
    <property type="entry name" value="ABC_TM1"/>
    <property type="match status" value="1"/>
</dbReference>
<dbReference type="RefSeq" id="WP_128497618.1">
    <property type="nucleotide sequence ID" value="NZ_RZNC01000001.1"/>
</dbReference>
<keyword evidence="4 8" id="KW-0812">Transmembrane</keyword>
<keyword evidence="2 8" id="KW-0813">Transport</keyword>
<dbReference type="GO" id="GO:0022857">
    <property type="term" value="F:transmembrane transporter activity"/>
    <property type="evidence" value="ECO:0007669"/>
    <property type="project" value="InterPro"/>
</dbReference>
<feature type="transmembrane region" description="Helical" evidence="8">
    <location>
        <begin position="72"/>
        <end position="93"/>
    </location>
</feature>
<dbReference type="OrthoDB" id="92598at2"/>
<reference evidence="10 11" key="1">
    <citation type="submission" date="2018-12" db="EMBL/GenBank/DDBJ databases">
        <authorList>
            <person name="Li F."/>
        </authorList>
    </citation>
    <scope>NUCLEOTIDE SEQUENCE [LARGE SCALE GENOMIC DNA]</scope>
    <source>
        <strain evidence="10 11">8H24J-4-2</strain>
    </source>
</reference>
<evidence type="ECO:0000256" key="5">
    <source>
        <dbReference type="ARBA" id="ARBA00022970"/>
    </source>
</evidence>
<dbReference type="EMBL" id="RZNC01000001">
    <property type="protein sequence ID" value="RWZ68349.1"/>
    <property type="molecule type" value="Genomic_DNA"/>
</dbReference>
<dbReference type="GO" id="GO:0006865">
    <property type="term" value="P:amino acid transport"/>
    <property type="evidence" value="ECO:0007669"/>
    <property type="project" value="UniProtKB-KW"/>
</dbReference>
<feature type="transmembrane region" description="Helical" evidence="8">
    <location>
        <begin position="149"/>
        <end position="169"/>
    </location>
</feature>
<proteinExistence type="inferred from homology"/>
<feature type="transmembrane region" description="Helical" evidence="8">
    <location>
        <begin position="25"/>
        <end position="43"/>
    </location>
</feature>
<protein>
    <submittedName>
        <fullName evidence="10">Amino acid ABC transporter permease</fullName>
    </submittedName>
</protein>
<dbReference type="FunFam" id="1.10.3720.10:FF:000006">
    <property type="entry name" value="Glutamate/aspartate ABC transporter, permease protein GltK"/>
    <property type="match status" value="1"/>
</dbReference>
<keyword evidence="3" id="KW-1003">Cell membrane</keyword>
<evidence type="ECO:0000256" key="2">
    <source>
        <dbReference type="ARBA" id="ARBA00022448"/>
    </source>
</evidence>
<evidence type="ECO:0000256" key="4">
    <source>
        <dbReference type="ARBA" id="ARBA00022692"/>
    </source>
</evidence>
<gene>
    <name evidence="10" type="ORF">ELQ92_03775</name>
</gene>
<dbReference type="NCBIfam" id="TIGR01726">
    <property type="entry name" value="HEQRo_perm_3TM"/>
    <property type="match status" value="1"/>
</dbReference>
<evidence type="ECO:0000313" key="10">
    <source>
        <dbReference type="EMBL" id="RWZ68349.1"/>
    </source>
</evidence>
<dbReference type="SUPFAM" id="SSF161098">
    <property type="entry name" value="MetI-like"/>
    <property type="match status" value="1"/>
</dbReference>